<organism evidence="3 4">
    <name type="scientific">Chelatococcus albus</name>
    <dbReference type="NCBI Taxonomy" id="3047466"/>
    <lineage>
        <taxon>Bacteria</taxon>
        <taxon>Pseudomonadati</taxon>
        <taxon>Pseudomonadota</taxon>
        <taxon>Alphaproteobacteria</taxon>
        <taxon>Hyphomicrobiales</taxon>
        <taxon>Chelatococcaceae</taxon>
        <taxon>Chelatococcus</taxon>
    </lineage>
</organism>
<reference evidence="3 4" key="1">
    <citation type="submission" date="2023-05" db="EMBL/GenBank/DDBJ databases">
        <title>Chelatococcus sp. nov., a moderately thermophilic bacterium isolated from hot spring microbial mat.</title>
        <authorList>
            <person name="Hu C.-J."/>
            <person name="Li W.-J."/>
        </authorList>
    </citation>
    <scope>NUCLEOTIDE SEQUENCE [LARGE SCALE GENOMIC DNA]</scope>
    <source>
        <strain evidence="3 4">SYSU G07232</strain>
    </source>
</reference>
<dbReference type="Pfam" id="PF04028">
    <property type="entry name" value="DUF374"/>
    <property type="match status" value="1"/>
</dbReference>
<evidence type="ECO:0000313" key="4">
    <source>
        <dbReference type="Proteomes" id="UP001321492"/>
    </source>
</evidence>
<keyword evidence="3" id="KW-0012">Acyltransferase</keyword>
<proteinExistence type="predicted"/>
<feature type="transmembrane region" description="Helical" evidence="1">
    <location>
        <begin position="286"/>
        <end position="306"/>
    </location>
</feature>
<dbReference type="Proteomes" id="UP001321492">
    <property type="component" value="Unassembled WGS sequence"/>
</dbReference>
<accession>A0ABT7AKR2</accession>
<keyword evidence="1" id="KW-0812">Transmembrane</keyword>
<dbReference type="RefSeq" id="WP_283741965.1">
    <property type="nucleotide sequence ID" value="NZ_JASJEV010000015.1"/>
</dbReference>
<sequence length="333" mass="35009">MRASWAAPRLDALARSAASALCTAYLKLVIATTRFRPPPAGRDAAAEIEEPCIVAMWHGQQLLAPAARRGGRRVKVLVSSHRDGALVGAVVRRLGLGVIRGSGAHDRQQARRKGGMAAFRQMLRALAAGESVALTADVPKTARRAGLGIVLLAKHSGRPIHPLAVVSNRRIDLDNWDRTSIPLPFGRGAIVVGQPIHVPPDAGDEALEQARRAVERGLDATIARAYAAVGDRDPGAVRDMSAPAPAQVVTDPMGTGSIHPSFGSRAPMANRAFRHGRPGRATAARIAGLIAGIAAAAVAVAAIALAEFRLQDEMEKGWRIIRASDDALPAGRP</sequence>
<evidence type="ECO:0000259" key="2">
    <source>
        <dbReference type="Pfam" id="PF04028"/>
    </source>
</evidence>
<evidence type="ECO:0000256" key="1">
    <source>
        <dbReference type="SAM" id="Phobius"/>
    </source>
</evidence>
<comment type="caution">
    <text evidence="3">The sequence shown here is derived from an EMBL/GenBank/DDBJ whole genome shotgun (WGS) entry which is preliminary data.</text>
</comment>
<dbReference type="EMBL" id="JASJEV010000015">
    <property type="protein sequence ID" value="MDJ1159963.1"/>
    <property type="molecule type" value="Genomic_DNA"/>
</dbReference>
<name>A0ABT7AKR2_9HYPH</name>
<dbReference type="InterPro" id="IPR007172">
    <property type="entry name" value="DUF374"/>
</dbReference>
<keyword evidence="4" id="KW-1185">Reference proteome</keyword>
<gene>
    <name evidence="3" type="ORF">QNA08_17255</name>
</gene>
<keyword evidence="3" id="KW-0808">Transferase</keyword>
<dbReference type="CDD" id="cd07983">
    <property type="entry name" value="LPLAT_DUF374-like"/>
    <property type="match status" value="1"/>
</dbReference>
<keyword evidence="1" id="KW-0472">Membrane</keyword>
<feature type="domain" description="DUF374" evidence="2">
    <location>
        <begin position="69"/>
        <end position="141"/>
    </location>
</feature>
<evidence type="ECO:0000313" key="3">
    <source>
        <dbReference type="EMBL" id="MDJ1159963.1"/>
    </source>
</evidence>
<keyword evidence="1" id="KW-1133">Transmembrane helix</keyword>
<dbReference type="GO" id="GO:0016746">
    <property type="term" value="F:acyltransferase activity"/>
    <property type="evidence" value="ECO:0007669"/>
    <property type="project" value="UniProtKB-KW"/>
</dbReference>
<protein>
    <submittedName>
        <fullName evidence="3">Lysophospholipid acyltransferase family protein</fullName>
    </submittedName>
</protein>